<evidence type="ECO:0000313" key="9">
    <source>
        <dbReference type="EMBL" id="TPW28973.1"/>
    </source>
</evidence>
<dbReference type="GO" id="GO:0055085">
    <property type="term" value="P:transmembrane transport"/>
    <property type="evidence" value="ECO:0007669"/>
    <property type="project" value="InterPro"/>
</dbReference>
<evidence type="ECO:0000256" key="7">
    <source>
        <dbReference type="RuleBase" id="RU363032"/>
    </source>
</evidence>
<feature type="transmembrane region" description="Helical" evidence="7">
    <location>
        <begin position="147"/>
        <end position="170"/>
    </location>
</feature>
<dbReference type="PROSITE" id="PS50928">
    <property type="entry name" value="ABC_TM1"/>
    <property type="match status" value="1"/>
</dbReference>
<keyword evidence="4 7" id="KW-0812">Transmembrane</keyword>
<feature type="transmembrane region" description="Helical" evidence="7">
    <location>
        <begin position="176"/>
        <end position="195"/>
    </location>
</feature>
<gene>
    <name evidence="9" type="ORF">FJU11_08300</name>
</gene>
<feature type="transmembrane region" description="Helical" evidence="7">
    <location>
        <begin position="105"/>
        <end position="135"/>
    </location>
</feature>
<dbReference type="GO" id="GO:0005886">
    <property type="term" value="C:plasma membrane"/>
    <property type="evidence" value="ECO:0007669"/>
    <property type="project" value="UniProtKB-SubCell"/>
</dbReference>
<evidence type="ECO:0000256" key="6">
    <source>
        <dbReference type="ARBA" id="ARBA00023136"/>
    </source>
</evidence>
<dbReference type="InterPro" id="IPR000515">
    <property type="entry name" value="MetI-like"/>
</dbReference>
<dbReference type="Gene3D" id="1.10.3720.10">
    <property type="entry name" value="MetI-like"/>
    <property type="match status" value="1"/>
</dbReference>
<proteinExistence type="inferred from homology"/>
<dbReference type="RefSeq" id="WP_141166576.1">
    <property type="nucleotide sequence ID" value="NZ_VHLH01000013.1"/>
</dbReference>
<feature type="transmembrane region" description="Helical" evidence="7">
    <location>
        <begin position="26"/>
        <end position="47"/>
    </location>
</feature>
<evidence type="ECO:0000256" key="3">
    <source>
        <dbReference type="ARBA" id="ARBA00022475"/>
    </source>
</evidence>
<keyword evidence="5 7" id="KW-1133">Transmembrane helix</keyword>
<feature type="transmembrane region" description="Helical" evidence="7">
    <location>
        <begin position="274"/>
        <end position="297"/>
    </location>
</feature>
<dbReference type="OrthoDB" id="4926350at2"/>
<evidence type="ECO:0000256" key="2">
    <source>
        <dbReference type="ARBA" id="ARBA00022448"/>
    </source>
</evidence>
<evidence type="ECO:0000256" key="1">
    <source>
        <dbReference type="ARBA" id="ARBA00004651"/>
    </source>
</evidence>
<feature type="transmembrane region" description="Helical" evidence="7">
    <location>
        <begin position="238"/>
        <end position="262"/>
    </location>
</feature>
<dbReference type="Proteomes" id="UP000320314">
    <property type="component" value="Unassembled WGS sequence"/>
</dbReference>
<sequence length="309" mass="32975">MATLTTPSELAQRRPVFRAGGRFDRLVPILTVVLAILVLWYVFAVILNAPGEIDRAERVGHPLSFTQTITATMDARRPVLPAPHQVVAELWKTTVATPVTSKRSLIYHAGVTLSSTLLGFALGTALGILLAIGIVHSKALDKSLMPWIITSQTIPIIALAPMVIVVLNAIDITGLLPKALISMYLAFFPVAVGMVKGLRSPEIMHLDLMHTYSASRAQTFWKLRGPSAVPFLFTSMKVAIAIALVGAIVAELPTGAVAGLGARLLAGSYYGQTVQIWSALIMASICAALLVVIVDAVGKVVTRRMGVQP</sequence>
<dbReference type="EMBL" id="VHLH01000013">
    <property type="protein sequence ID" value="TPW28973.1"/>
    <property type="molecule type" value="Genomic_DNA"/>
</dbReference>
<dbReference type="PANTHER" id="PTHR30151:SF20">
    <property type="entry name" value="ABC TRANSPORTER PERMEASE PROTEIN HI_0355-RELATED"/>
    <property type="match status" value="1"/>
</dbReference>
<protein>
    <submittedName>
        <fullName evidence="9">ABC transporter permease</fullName>
    </submittedName>
</protein>
<dbReference type="PANTHER" id="PTHR30151">
    <property type="entry name" value="ALKANE SULFONATE ABC TRANSPORTER-RELATED, MEMBRANE SUBUNIT"/>
    <property type="match status" value="1"/>
</dbReference>
<comment type="caution">
    <text evidence="9">The sequence shown here is derived from an EMBL/GenBank/DDBJ whole genome shotgun (WGS) entry which is preliminary data.</text>
</comment>
<evidence type="ECO:0000256" key="5">
    <source>
        <dbReference type="ARBA" id="ARBA00022989"/>
    </source>
</evidence>
<comment type="subcellular location">
    <subcellularLocation>
        <location evidence="1 7">Cell membrane</location>
        <topology evidence="1 7">Multi-pass membrane protein</topology>
    </subcellularLocation>
</comment>
<dbReference type="InterPro" id="IPR035906">
    <property type="entry name" value="MetI-like_sf"/>
</dbReference>
<dbReference type="Pfam" id="PF00528">
    <property type="entry name" value="BPD_transp_1"/>
    <property type="match status" value="1"/>
</dbReference>
<feature type="domain" description="ABC transmembrane type-1" evidence="8">
    <location>
        <begin position="105"/>
        <end position="298"/>
    </location>
</feature>
<keyword evidence="6 7" id="KW-0472">Membrane</keyword>
<dbReference type="SUPFAM" id="SSF161098">
    <property type="entry name" value="MetI-like"/>
    <property type="match status" value="1"/>
</dbReference>
<dbReference type="AlphaFoldDB" id="A0A506U3K7"/>
<evidence type="ECO:0000259" key="8">
    <source>
        <dbReference type="PROSITE" id="PS50928"/>
    </source>
</evidence>
<reference evidence="9 10" key="1">
    <citation type="submission" date="2019-06" db="EMBL/GenBank/DDBJ databases">
        <authorList>
            <person name="Li M."/>
        </authorList>
    </citation>
    <scope>NUCLEOTIDE SEQUENCE [LARGE SCALE GENOMIC DNA]</scope>
    <source>
        <strain evidence="9 10">BGMRC6574</strain>
    </source>
</reference>
<evidence type="ECO:0000256" key="4">
    <source>
        <dbReference type="ARBA" id="ARBA00022692"/>
    </source>
</evidence>
<organism evidence="9 10">
    <name type="scientific">Pararhizobium mangrovi</name>
    <dbReference type="NCBI Taxonomy" id="2590452"/>
    <lineage>
        <taxon>Bacteria</taxon>
        <taxon>Pseudomonadati</taxon>
        <taxon>Pseudomonadota</taxon>
        <taxon>Alphaproteobacteria</taxon>
        <taxon>Hyphomicrobiales</taxon>
        <taxon>Rhizobiaceae</taxon>
        <taxon>Rhizobium/Agrobacterium group</taxon>
        <taxon>Pararhizobium</taxon>
    </lineage>
</organism>
<name>A0A506U3K7_9HYPH</name>
<keyword evidence="3" id="KW-1003">Cell membrane</keyword>
<evidence type="ECO:0000313" key="10">
    <source>
        <dbReference type="Proteomes" id="UP000320314"/>
    </source>
</evidence>
<keyword evidence="2 7" id="KW-0813">Transport</keyword>
<dbReference type="CDD" id="cd06261">
    <property type="entry name" value="TM_PBP2"/>
    <property type="match status" value="1"/>
</dbReference>
<comment type="similarity">
    <text evidence="7">Belongs to the binding-protein-dependent transport system permease family.</text>
</comment>
<accession>A0A506U3K7</accession>
<keyword evidence="10" id="KW-1185">Reference proteome</keyword>